<comment type="caution">
    <text evidence="2">The sequence shown here is derived from an EMBL/GenBank/DDBJ whole genome shotgun (WGS) entry which is preliminary data.</text>
</comment>
<gene>
    <name evidence="2" type="ORF">COW82_02945</name>
</gene>
<protein>
    <recommendedName>
        <fullName evidence="1">GIY-YIG domain-containing protein</fullName>
    </recommendedName>
</protein>
<name>A0A2H0DVT5_9BACT</name>
<evidence type="ECO:0000313" key="3">
    <source>
        <dbReference type="Proteomes" id="UP000231276"/>
    </source>
</evidence>
<feature type="domain" description="GIY-YIG" evidence="1">
    <location>
        <begin position="1"/>
        <end position="29"/>
    </location>
</feature>
<dbReference type="Pfam" id="PF01541">
    <property type="entry name" value="GIY-YIG"/>
    <property type="match status" value="1"/>
</dbReference>
<sequence length="42" mass="5158">MFYVYILKSLKDENIYFGSTNDLRNRLSEIGGLVWFRYYRES</sequence>
<organism evidence="2 3">
    <name type="scientific">Candidatus Campbellbacteria bacterium CG22_combo_CG10-13_8_21_14_all_43_18</name>
    <dbReference type="NCBI Taxonomy" id="1974530"/>
    <lineage>
        <taxon>Bacteria</taxon>
        <taxon>Candidatus Campbelliibacteriota</taxon>
    </lineage>
</organism>
<proteinExistence type="predicted"/>
<dbReference type="InterPro" id="IPR035901">
    <property type="entry name" value="GIY-YIG_endonuc_sf"/>
</dbReference>
<dbReference type="EMBL" id="PCTS01000041">
    <property type="protein sequence ID" value="PIP86266.1"/>
    <property type="molecule type" value="Genomic_DNA"/>
</dbReference>
<dbReference type="InterPro" id="IPR000305">
    <property type="entry name" value="GIY-YIG_endonuc"/>
</dbReference>
<accession>A0A2H0DVT5</accession>
<evidence type="ECO:0000259" key="1">
    <source>
        <dbReference type="Pfam" id="PF01541"/>
    </source>
</evidence>
<dbReference type="SUPFAM" id="SSF82771">
    <property type="entry name" value="GIY-YIG endonuclease"/>
    <property type="match status" value="1"/>
</dbReference>
<dbReference type="Proteomes" id="UP000231276">
    <property type="component" value="Unassembled WGS sequence"/>
</dbReference>
<dbReference type="Gene3D" id="3.40.1440.10">
    <property type="entry name" value="GIY-YIG endonuclease"/>
    <property type="match status" value="1"/>
</dbReference>
<dbReference type="AlphaFoldDB" id="A0A2H0DVT5"/>
<reference evidence="2 3" key="1">
    <citation type="submission" date="2017-09" db="EMBL/GenBank/DDBJ databases">
        <title>Depth-based differentiation of microbial function through sediment-hosted aquifers and enrichment of novel symbionts in the deep terrestrial subsurface.</title>
        <authorList>
            <person name="Probst A.J."/>
            <person name="Ladd B."/>
            <person name="Jarett J.K."/>
            <person name="Geller-Mcgrath D.E."/>
            <person name="Sieber C.M."/>
            <person name="Emerson J.B."/>
            <person name="Anantharaman K."/>
            <person name="Thomas B.C."/>
            <person name="Malmstrom R."/>
            <person name="Stieglmeier M."/>
            <person name="Klingl A."/>
            <person name="Woyke T."/>
            <person name="Ryan C.M."/>
            <person name="Banfield J.F."/>
        </authorList>
    </citation>
    <scope>NUCLEOTIDE SEQUENCE [LARGE SCALE GENOMIC DNA]</scope>
    <source>
        <strain evidence="2">CG22_combo_CG10-13_8_21_14_all_43_18</strain>
    </source>
</reference>
<evidence type="ECO:0000313" key="2">
    <source>
        <dbReference type="EMBL" id="PIP86266.1"/>
    </source>
</evidence>